<gene>
    <name evidence="9" type="ORF">HETSPECPRED_001540</name>
</gene>
<sequence>MTRITFDALMGVSWAFTGVALILTAVRYWVRSTITRRLDWDDAVHLLGALLMVAQVSVVTGGAPTMYKLGNKDESSSSSSTAAEVALLLRLDLAATLIAWSCLWSIKLSFLLLYRRIFKISVWFTRAWWVVAAFVGLTFWALVAGTMTQCGGIDRIEDAAETHDEEYCSSPPMLQRQKIFVIYSCILNILTDIAIMALPLAMLPPLQIPRGAKLSLIAIFTLASFIIVFDILRTTQTLRSSHRVGEVALWTDLEAAVAVAVGCLPSFVALLRERRGSGGGGRVVGIRRRYHRERDGAEGEAKRRAGWWGYHREKGGEGEAERRFVGPGAEGEAKGGEGARSPSEGVSLEEEGEGGLGGIVVVRESDMWFTAI</sequence>
<feature type="transmembrane region" description="Helical" evidence="7">
    <location>
        <begin position="42"/>
        <end position="67"/>
    </location>
</feature>
<evidence type="ECO:0000313" key="10">
    <source>
        <dbReference type="Proteomes" id="UP000664521"/>
    </source>
</evidence>
<keyword evidence="2 7" id="KW-0812">Transmembrane</keyword>
<comment type="similarity">
    <text evidence="5">Belongs to the SAT4 family.</text>
</comment>
<evidence type="ECO:0000313" key="9">
    <source>
        <dbReference type="EMBL" id="CAF9939281.1"/>
    </source>
</evidence>
<feature type="transmembrane region" description="Helical" evidence="7">
    <location>
        <begin position="127"/>
        <end position="147"/>
    </location>
</feature>
<evidence type="ECO:0000256" key="2">
    <source>
        <dbReference type="ARBA" id="ARBA00022692"/>
    </source>
</evidence>
<dbReference type="GO" id="GO:0016020">
    <property type="term" value="C:membrane"/>
    <property type="evidence" value="ECO:0007669"/>
    <property type="project" value="UniProtKB-SubCell"/>
</dbReference>
<dbReference type="PANTHER" id="PTHR33048:SF162">
    <property type="entry name" value="SATRATOXIN BIOSYNTHESIS SC1 CLUSTER PROTEIN 4"/>
    <property type="match status" value="1"/>
</dbReference>
<dbReference type="AlphaFoldDB" id="A0A8H3J245"/>
<comment type="subcellular location">
    <subcellularLocation>
        <location evidence="1">Membrane</location>
        <topology evidence="1">Multi-pass membrane protein</topology>
    </subcellularLocation>
</comment>
<keyword evidence="4 7" id="KW-0472">Membrane</keyword>
<feature type="transmembrane region" description="Helical" evidence="7">
    <location>
        <begin position="87"/>
        <end position="106"/>
    </location>
</feature>
<keyword evidence="10" id="KW-1185">Reference proteome</keyword>
<evidence type="ECO:0000256" key="1">
    <source>
        <dbReference type="ARBA" id="ARBA00004141"/>
    </source>
</evidence>
<evidence type="ECO:0000256" key="6">
    <source>
        <dbReference type="SAM" id="MobiDB-lite"/>
    </source>
</evidence>
<dbReference type="Pfam" id="PF20684">
    <property type="entry name" value="Fung_rhodopsin"/>
    <property type="match status" value="1"/>
</dbReference>
<feature type="transmembrane region" description="Helical" evidence="7">
    <location>
        <begin position="12"/>
        <end position="30"/>
    </location>
</feature>
<feature type="domain" description="Rhodopsin" evidence="8">
    <location>
        <begin position="26"/>
        <end position="272"/>
    </location>
</feature>
<evidence type="ECO:0000259" key="8">
    <source>
        <dbReference type="Pfam" id="PF20684"/>
    </source>
</evidence>
<reference evidence="9" key="1">
    <citation type="submission" date="2021-03" db="EMBL/GenBank/DDBJ databases">
        <authorList>
            <person name="Tagirdzhanova G."/>
        </authorList>
    </citation>
    <scope>NUCLEOTIDE SEQUENCE</scope>
</reference>
<feature type="transmembrane region" description="Helical" evidence="7">
    <location>
        <begin position="253"/>
        <end position="271"/>
    </location>
</feature>
<evidence type="ECO:0000256" key="4">
    <source>
        <dbReference type="ARBA" id="ARBA00023136"/>
    </source>
</evidence>
<dbReference type="InterPro" id="IPR049326">
    <property type="entry name" value="Rhodopsin_dom_fungi"/>
</dbReference>
<feature type="region of interest" description="Disordered" evidence="6">
    <location>
        <begin position="318"/>
        <end position="352"/>
    </location>
</feature>
<evidence type="ECO:0000256" key="5">
    <source>
        <dbReference type="ARBA" id="ARBA00038359"/>
    </source>
</evidence>
<dbReference type="Proteomes" id="UP000664521">
    <property type="component" value="Unassembled WGS sequence"/>
</dbReference>
<dbReference type="InterPro" id="IPR052337">
    <property type="entry name" value="SAT4-like"/>
</dbReference>
<dbReference type="PANTHER" id="PTHR33048">
    <property type="entry name" value="PTH11-LIKE INTEGRAL MEMBRANE PROTEIN (AFU_ORTHOLOGUE AFUA_5G11245)"/>
    <property type="match status" value="1"/>
</dbReference>
<feature type="transmembrane region" description="Helical" evidence="7">
    <location>
        <begin position="180"/>
        <end position="202"/>
    </location>
</feature>
<proteinExistence type="inferred from homology"/>
<name>A0A8H3J245_9LECA</name>
<evidence type="ECO:0000256" key="7">
    <source>
        <dbReference type="SAM" id="Phobius"/>
    </source>
</evidence>
<dbReference type="EMBL" id="CAJPDS010000127">
    <property type="protein sequence ID" value="CAF9939281.1"/>
    <property type="molecule type" value="Genomic_DNA"/>
</dbReference>
<comment type="caution">
    <text evidence="9">The sequence shown here is derived from an EMBL/GenBank/DDBJ whole genome shotgun (WGS) entry which is preliminary data.</text>
</comment>
<feature type="transmembrane region" description="Helical" evidence="7">
    <location>
        <begin position="214"/>
        <end position="233"/>
    </location>
</feature>
<organism evidence="9 10">
    <name type="scientific">Heterodermia speciosa</name>
    <dbReference type="NCBI Taxonomy" id="116794"/>
    <lineage>
        <taxon>Eukaryota</taxon>
        <taxon>Fungi</taxon>
        <taxon>Dikarya</taxon>
        <taxon>Ascomycota</taxon>
        <taxon>Pezizomycotina</taxon>
        <taxon>Lecanoromycetes</taxon>
        <taxon>OSLEUM clade</taxon>
        <taxon>Lecanoromycetidae</taxon>
        <taxon>Caliciales</taxon>
        <taxon>Physciaceae</taxon>
        <taxon>Heterodermia</taxon>
    </lineage>
</organism>
<accession>A0A8H3J245</accession>
<evidence type="ECO:0000256" key="3">
    <source>
        <dbReference type="ARBA" id="ARBA00022989"/>
    </source>
</evidence>
<dbReference type="OrthoDB" id="444631at2759"/>
<protein>
    <recommendedName>
        <fullName evidence="8">Rhodopsin domain-containing protein</fullName>
    </recommendedName>
</protein>
<keyword evidence="3 7" id="KW-1133">Transmembrane helix</keyword>